<dbReference type="Pfam" id="PF00324">
    <property type="entry name" value="AA_permease"/>
    <property type="match status" value="1"/>
</dbReference>
<gene>
    <name evidence="11" type="ORF">CUN85_01285</name>
</gene>
<dbReference type="InterPro" id="IPR048753">
    <property type="entry name" value="CCC_C_1st_subdom"/>
</dbReference>
<evidence type="ECO:0000313" key="11">
    <source>
        <dbReference type="EMBL" id="TGC11530.1"/>
    </source>
</evidence>
<dbReference type="FunFam" id="1.20.1740.10:FF:000013">
    <property type="entry name" value="Solute carrier family 12 member"/>
    <property type="match status" value="1"/>
</dbReference>
<dbReference type="InterPro" id="IPR004842">
    <property type="entry name" value="SLC12A_fam"/>
</dbReference>
<protein>
    <submittedName>
        <fullName evidence="11">Na-K-Cl cotransporter</fullName>
    </submittedName>
</protein>
<evidence type="ECO:0000256" key="5">
    <source>
        <dbReference type="ARBA" id="ARBA00022989"/>
    </source>
</evidence>
<feature type="domain" description="Amino acid permease/ SLC12A" evidence="8">
    <location>
        <begin position="36"/>
        <end position="456"/>
    </location>
</feature>
<evidence type="ECO:0000256" key="4">
    <source>
        <dbReference type="ARBA" id="ARBA00022692"/>
    </source>
</evidence>
<feature type="transmembrane region" description="Helical" evidence="7">
    <location>
        <begin position="118"/>
        <end position="140"/>
    </location>
</feature>
<evidence type="ECO:0000259" key="9">
    <source>
        <dbReference type="Pfam" id="PF21554"/>
    </source>
</evidence>
<dbReference type="OrthoDB" id="43026at2157"/>
<accession>A0A4E0Q9E1</accession>
<evidence type="ECO:0000256" key="3">
    <source>
        <dbReference type="ARBA" id="ARBA00022448"/>
    </source>
</evidence>
<evidence type="ECO:0000256" key="6">
    <source>
        <dbReference type="ARBA" id="ARBA00023136"/>
    </source>
</evidence>
<dbReference type="InterPro" id="IPR048752">
    <property type="entry name" value="CCC_C_2nd_subdom"/>
</dbReference>
<dbReference type="EMBL" id="PGGK01000001">
    <property type="protein sequence ID" value="TGC11530.1"/>
    <property type="molecule type" value="Genomic_DNA"/>
</dbReference>
<evidence type="ECO:0000256" key="1">
    <source>
        <dbReference type="ARBA" id="ARBA00004141"/>
    </source>
</evidence>
<organism evidence="11 12">
    <name type="scientific">Methanolobus halotolerans</name>
    <dbReference type="NCBI Taxonomy" id="2052935"/>
    <lineage>
        <taxon>Archaea</taxon>
        <taxon>Methanobacteriati</taxon>
        <taxon>Methanobacteriota</taxon>
        <taxon>Stenosarchaea group</taxon>
        <taxon>Methanomicrobia</taxon>
        <taxon>Methanosarcinales</taxon>
        <taxon>Methanosarcinaceae</taxon>
        <taxon>Methanolobus</taxon>
    </lineage>
</organism>
<sequence length="747" mass="81629">MSVGNDDPPEGENLQNKVEEHKGIVPGKKLFGTFGGVFVPTLLTILGVIMYLREGWVVGNAGLLGAWLIILISFSITLATGLSLSSITTNIRIGAGGAFSVISQSLGLEVGGSIGIPLYLSQTLAVAMYIFGFRAGWLWIFPDHPAIVVDLLAFTILFVVAYISASMAFRIQYVILAIIISSFISIIWAAYSGSMQEPITWWGSFAGSPENEFSGIGFWGVFAVFFPAATGIMAGANMSGELKNPRRSIPVGTLSAIVLSLVIYMLLAFWLASSASNEELVSNYTVIAEKAAWGQLIVAGLLGATFSSALSSIVGAPRILQALGDHKILPASDWLAQRSSSGEPRNAMIMTGIIVFLALLLRNLNAIAPFIAMFFLLTYAMINMVVLIEQNLQLVSFRPLFRIPKAVSFIGAFGSFFVMFIINPIFSLLAVVVVVLIHAYLLKKHLKAPFGDVRSGLFVAIAEWAAKQSNKIAPSNERTWKANLLVPVEDPNILAGAFHFLKDITYPKGSIKILGLTGKVDDKKLTSRLIDLTSSFRKRGVFSSWTIIDTETFEQNLVAGMEALGGSFFRPRVLFIHMDSFDGQDDKIRNVVKKASQHNIGVLILAVHRNAVFGRMNSINLWIDDHSPDWDISMDLGNQDLAILISYKLKKNWEASLRMITNVQEQHNVYKAKEYLENLAEIARIPNVKDKVLLGDIRSNISKAPQASINIFSMGPDPDFDFIRSAVERTGSSCLFALDSGEENALA</sequence>
<dbReference type="InterPro" id="IPR004841">
    <property type="entry name" value="AA-permease/SLC12A_dom"/>
</dbReference>
<dbReference type="GO" id="GO:0015377">
    <property type="term" value="F:chloride:monoatomic cation symporter activity"/>
    <property type="evidence" value="ECO:0007669"/>
    <property type="project" value="InterPro"/>
</dbReference>
<comment type="subcellular location">
    <subcellularLocation>
        <location evidence="1">Membrane</location>
        <topology evidence="1">Multi-pass membrane protein</topology>
    </subcellularLocation>
</comment>
<dbReference type="PANTHER" id="PTHR11827:SF72">
    <property type="entry name" value="GH08340P"/>
    <property type="match status" value="1"/>
</dbReference>
<evidence type="ECO:0000259" key="10">
    <source>
        <dbReference type="Pfam" id="PF21555"/>
    </source>
</evidence>
<dbReference type="AlphaFoldDB" id="A0A4E0Q9E1"/>
<feature type="transmembrane region" description="Helical" evidence="7">
    <location>
        <begin position="248"/>
        <end position="272"/>
    </location>
</feature>
<dbReference type="Gene3D" id="1.20.1740.10">
    <property type="entry name" value="Amino acid/polyamine transporter I"/>
    <property type="match status" value="1"/>
</dbReference>
<keyword evidence="6 7" id="KW-0472">Membrane</keyword>
<feature type="transmembrane region" description="Helical" evidence="7">
    <location>
        <begin position="171"/>
        <end position="191"/>
    </location>
</feature>
<feature type="transmembrane region" description="Helical" evidence="7">
    <location>
        <begin position="64"/>
        <end position="84"/>
    </location>
</feature>
<keyword evidence="3" id="KW-0813">Transport</keyword>
<dbReference type="Proteomes" id="UP000297295">
    <property type="component" value="Unassembled WGS sequence"/>
</dbReference>
<feature type="transmembrane region" description="Helical" evidence="7">
    <location>
        <begin position="216"/>
        <end position="236"/>
    </location>
</feature>
<dbReference type="Pfam" id="PF21554">
    <property type="entry name" value="CCC_C_2nd_pro"/>
    <property type="match status" value="1"/>
</dbReference>
<dbReference type="Pfam" id="PF21555">
    <property type="entry name" value="CCC_C_1st_pro"/>
    <property type="match status" value="1"/>
</dbReference>
<keyword evidence="12" id="KW-1185">Reference proteome</keyword>
<feature type="transmembrane region" description="Helical" evidence="7">
    <location>
        <begin position="347"/>
        <end position="364"/>
    </location>
</feature>
<comment type="caution">
    <text evidence="11">The sequence shown here is derived from an EMBL/GenBank/DDBJ whole genome shotgun (WGS) entry which is preliminary data.</text>
</comment>
<dbReference type="RefSeq" id="WP_135388180.1">
    <property type="nucleotide sequence ID" value="NZ_PGGK01000001.1"/>
</dbReference>
<evidence type="ECO:0000256" key="2">
    <source>
        <dbReference type="ARBA" id="ARBA00010593"/>
    </source>
</evidence>
<dbReference type="PANTHER" id="PTHR11827">
    <property type="entry name" value="SOLUTE CARRIER FAMILY 12, CATION COTRANSPORTERS"/>
    <property type="match status" value="1"/>
</dbReference>
<evidence type="ECO:0000256" key="7">
    <source>
        <dbReference type="SAM" id="Phobius"/>
    </source>
</evidence>
<feature type="transmembrane region" description="Helical" evidence="7">
    <location>
        <begin position="292"/>
        <end position="314"/>
    </location>
</feature>
<feature type="domain" description="Prokaryotic cation-chloride cotransporter first C-terminal subdomain" evidence="10">
    <location>
        <begin position="486"/>
        <end position="612"/>
    </location>
</feature>
<feature type="transmembrane region" description="Helical" evidence="7">
    <location>
        <begin position="370"/>
        <end position="388"/>
    </location>
</feature>
<comment type="similarity">
    <text evidence="2">Belongs to the SLC12A transporter family.</text>
</comment>
<feature type="transmembrane region" description="Helical" evidence="7">
    <location>
        <begin position="30"/>
        <end position="52"/>
    </location>
</feature>
<evidence type="ECO:0000259" key="8">
    <source>
        <dbReference type="Pfam" id="PF00324"/>
    </source>
</evidence>
<keyword evidence="4 7" id="KW-0812">Transmembrane</keyword>
<feature type="transmembrane region" description="Helical" evidence="7">
    <location>
        <begin position="146"/>
        <end position="164"/>
    </location>
</feature>
<keyword evidence="5 7" id="KW-1133">Transmembrane helix</keyword>
<feature type="domain" description="Prokaryotic cation-chloride cotransporter second C-terminal subdomain" evidence="9">
    <location>
        <begin position="614"/>
        <end position="746"/>
    </location>
</feature>
<feature type="transmembrane region" description="Helical" evidence="7">
    <location>
        <begin position="409"/>
        <end position="442"/>
    </location>
</feature>
<proteinExistence type="inferred from homology"/>
<dbReference type="GO" id="GO:0016020">
    <property type="term" value="C:membrane"/>
    <property type="evidence" value="ECO:0007669"/>
    <property type="project" value="UniProtKB-SubCell"/>
</dbReference>
<reference evidence="11 12" key="1">
    <citation type="submission" date="2017-11" db="EMBL/GenBank/DDBJ databases">
        <title>Isolation and Characterization of Methanogenic Archaea from Saline Meromictic Lake at Siberia.</title>
        <authorList>
            <person name="Shen Y."/>
            <person name="Huang H.-H."/>
            <person name="Lai M.-C."/>
            <person name="Chen S.-C."/>
        </authorList>
    </citation>
    <scope>NUCLEOTIDE SEQUENCE [LARGE SCALE GENOMIC DNA]</scope>
    <source>
        <strain evidence="11 12">SY-01</strain>
    </source>
</reference>
<name>A0A4E0Q9E1_9EURY</name>
<evidence type="ECO:0000313" key="12">
    <source>
        <dbReference type="Proteomes" id="UP000297295"/>
    </source>
</evidence>